<evidence type="ECO:0000313" key="2">
    <source>
        <dbReference type="EMBL" id="MPD04414.1"/>
    </source>
</evidence>
<evidence type="ECO:0000313" key="3">
    <source>
        <dbReference type="Proteomes" id="UP000324222"/>
    </source>
</evidence>
<dbReference type="Proteomes" id="UP000324222">
    <property type="component" value="Unassembled WGS sequence"/>
</dbReference>
<organism evidence="2 3">
    <name type="scientific">Portunus trituberculatus</name>
    <name type="common">Swimming crab</name>
    <name type="synonym">Neptunus trituberculatus</name>
    <dbReference type="NCBI Taxonomy" id="210409"/>
    <lineage>
        <taxon>Eukaryota</taxon>
        <taxon>Metazoa</taxon>
        <taxon>Ecdysozoa</taxon>
        <taxon>Arthropoda</taxon>
        <taxon>Crustacea</taxon>
        <taxon>Multicrustacea</taxon>
        <taxon>Malacostraca</taxon>
        <taxon>Eumalacostraca</taxon>
        <taxon>Eucarida</taxon>
        <taxon>Decapoda</taxon>
        <taxon>Pleocyemata</taxon>
        <taxon>Brachyura</taxon>
        <taxon>Eubrachyura</taxon>
        <taxon>Portunoidea</taxon>
        <taxon>Portunidae</taxon>
        <taxon>Portuninae</taxon>
        <taxon>Portunus</taxon>
    </lineage>
</organism>
<gene>
    <name evidence="2" type="ORF">E2C01_100100</name>
</gene>
<proteinExistence type="predicted"/>
<dbReference type="EMBL" id="VSRR010140953">
    <property type="protein sequence ID" value="MPD04414.1"/>
    <property type="molecule type" value="Genomic_DNA"/>
</dbReference>
<protein>
    <submittedName>
        <fullName evidence="2">Uncharacterized protein</fullName>
    </submittedName>
</protein>
<dbReference type="AlphaFoldDB" id="A0A5B7KCF8"/>
<name>A0A5B7KCF8_PORTR</name>
<feature type="chain" id="PRO_5022896916" evidence="1">
    <location>
        <begin position="19"/>
        <end position="86"/>
    </location>
</feature>
<sequence>MVQIVVAKIVIGIGITQAVRMDAQVCRDCPGGRISNTGNQILGNVNLQEAIKDTGSNNQICQAYDHHPHFVGKAAPQLGTQLLTRG</sequence>
<accession>A0A5B7KCF8</accession>
<reference evidence="2 3" key="1">
    <citation type="submission" date="2019-05" db="EMBL/GenBank/DDBJ databases">
        <title>Another draft genome of Portunus trituberculatus and its Hox gene families provides insights of decapod evolution.</title>
        <authorList>
            <person name="Jeong J.-H."/>
            <person name="Song I."/>
            <person name="Kim S."/>
            <person name="Choi T."/>
            <person name="Kim D."/>
            <person name="Ryu S."/>
            <person name="Kim W."/>
        </authorList>
    </citation>
    <scope>NUCLEOTIDE SEQUENCE [LARGE SCALE GENOMIC DNA]</scope>
    <source>
        <tissue evidence="2">Muscle</tissue>
    </source>
</reference>
<keyword evidence="1" id="KW-0732">Signal</keyword>
<feature type="signal peptide" evidence="1">
    <location>
        <begin position="1"/>
        <end position="18"/>
    </location>
</feature>
<keyword evidence="3" id="KW-1185">Reference proteome</keyword>
<evidence type="ECO:0000256" key="1">
    <source>
        <dbReference type="SAM" id="SignalP"/>
    </source>
</evidence>
<comment type="caution">
    <text evidence="2">The sequence shown here is derived from an EMBL/GenBank/DDBJ whole genome shotgun (WGS) entry which is preliminary data.</text>
</comment>